<dbReference type="HAMAP" id="MF_00031">
    <property type="entry name" value="DNA_HJ_migration_RuvA"/>
    <property type="match status" value="1"/>
</dbReference>
<keyword evidence="1 6" id="KW-0963">Cytoplasm</keyword>
<keyword evidence="5 6" id="KW-0234">DNA repair</keyword>
<dbReference type="Pfam" id="PF07499">
    <property type="entry name" value="RuvA_C"/>
    <property type="match status" value="1"/>
</dbReference>
<dbReference type="SUPFAM" id="SSF47781">
    <property type="entry name" value="RuvA domain 2-like"/>
    <property type="match status" value="1"/>
</dbReference>
<evidence type="ECO:0000256" key="6">
    <source>
        <dbReference type="HAMAP-Rule" id="MF_00031"/>
    </source>
</evidence>
<dbReference type="SUPFAM" id="SSF50249">
    <property type="entry name" value="Nucleic acid-binding proteins"/>
    <property type="match status" value="1"/>
</dbReference>
<dbReference type="InterPro" id="IPR012340">
    <property type="entry name" value="NA-bd_OB-fold"/>
</dbReference>
<name>A0A017H4M0_9FUSO</name>
<dbReference type="InterPro" id="IPR010994">
    <property type="entry name" value="RuvA_2-like"/>
</dbReference>
<dbReference type="GO" id="GO:0048476">
    <property type="term" value="C:Holliday junction resolvase complex"/>
    <property type="evidence" value="ECO:0007669"/>
    <property type="project" value="UniProtKB-UniRule"/>
</dbReference>
<protein>
    <recommendedName>
        <fullName evidence="6">Holliday junction branch migration complex subunit RuvA</fullName>
    </recommendedName>
</protein>
<keyword evidence="2 6" id="KW-0227">DNA damage</keyword>
<evidence type="ECO:0000256" key="3">
    <source>
        <dbReference type="ARBA" id="ARBA00023125"/>
    </source>
</evidence>
<comment type="domain">
    <text evidence="6">Has three domains with a flexible linker between the domains II and III and assumes an 'L' shape. Domain III is highly mobile and contacts RuvB.</text>
</comment>
<dbReference type="GO" id="GO:0005737">
    <property type="term" value="C:cytoplasm"/>
    <property type="evidence" value="ECO:0007669"/>
    <property type="project" value="UniProtKB-SubCell"/>
</dbReference>
<evidence type="ECO:0000313" key="8">
    <source>
        <dbReference type="EMBL" id="KID49604.1"/>
    </source>
</evidence>
<dbReference type="Gene3D" id="1.10.150.20">
    <property type="entry name" value="5' to 3' exonuclease, C-terminal subdomain"/>
    <property type="match status" value="1"/>
</dbReference>
<dbReference type="GO" id="GO:0005524">
    <property type="term" value="F:ATP binding"/>
    <property type="evidence" value="ECO:0007669"/>
    <property type="project" value="InterPro"/>
</dbReference>
<dbReference type="GO" id="GO:0009378">
    <property type="term" value="F:four-way junction helicase activity"/>
    <property type="evidence" value="ECO:0007669"/>
    <property type="project" value="InterPro"/>
</dbReference>
<comment type="subunit">
    <text evidence="6">Homotetramer. Forms an RuvA(8)-RuvB(12)-Holliday junction (HJ) complex. HJ DNA is sandwiched between 2 RuvA tetramers; dsDNA enters through RuvA and exits via RuvB. An RuvB hexamer assembles on each DNA strand where it exits the tetramer. Each RuvB hexamer is contacted by two RuvA subunits (via domain III) on 2 adjacent RuvB subunits; this complex drives branch migration. In the full resolvosome a probable DNA-RuvA(4)-RuvB(12)-RuvC(2) complex forms which resolves the HJ.</text>
</comment>
<feature type="domain" description="Helix-hairpin-helix DNA-binding motif class 1" evidence="7">
    <location>
        <begin position="107"/>
        <end position="126"/>
    </location>
</feature>
<comment type="caution">
    <text evidence="6">Lacks conserved residue(s) required for the propagation of feature annotation.</text>
</comment>
<keyword evidence="8" id="KW-0067">ATP-binding</keyword>
<comment type="subcellular location">
    <subcellularLocation>
        <location evidence="6">Cytoplasm</location>
    </subcellularLocation>
</comment>
<evidence type="ECO:0000313" key="9">
    <source>
        <dbReference type="Proteomes" id="UP000031184"/>
    </source>
</evidence>
<evidence type="ECO:0000256" key="5">
    <source>
        <dbReference type="ARBA" id="ARBA00023204"/>
    </source>
</evidence>
<dbReference type="GO" id="GO:0006310">
    <property type="term" value="P:DNA recombination"/>
    <property type="evidence" value="ECO:0007669"/>
    <property type="project" value="UniProtKB-UniRule"/>
</dbReference>
<dbReference type="InterPro" id="IPR013849">
    <property type="entry name" value="DNA_helicase_Holl-junc_RuvA_I"/>
</dbReference>
<dbReference type="EMBL" id="AUZI01000012">
    <property type="protein sequence ID" value="KID49604.1"/>
    <property type="molecule type" value="Genomic_DNA"/>
</dbReference>
<feature type="domain" description="Helix-hairpin-helix DNA-binding motif class 1" evidence="7">
    <location>
        <begin position="72"/>
        <end position="91"/>
    </location>
</feature>
<dbReference type="OrthoDB" id="5293449at2"/>
<proteinExistence type="inferred from homology"/>
<keyword evidence="8" id="KW-0378">Hydrolase</keyword>
<dbReference type="AlphaFoldDB" id="A0A017H4M0"/>
<evidence type="ECO:0000256" key="2">
    <source>
        <dbReference type="ARBA" id="ARBA00022763"/>
    </source>
</evidence>
<dbReference type="CDD" id="cd14332">
    <property type="entry name" value="UBA_RuvA_C"/>
    <property type="match status" value="1"/>
</dbReference>
<dbReference type="Pfam" id="PF01330">
    <property type="entry name" value="RuvA_N"/>
    <property type="match status" value="1"/>
</dbReference>
<dbReference type="InterPro" id="IPR000085">
    <property type="entry name" value="RuvA"/>
</dbReference>
<evidence type="ECO:0000256" key="4">
    <source>
        <dbReference type="ARBA" id="ARBA00023172"/>
    </source>
</evidence>
<keyword evidence="4 6" id="KW-0233">DNA recombination</keyword>
<dbReference type="Gene3D" id="2.40.50.140">
    <property type="entry name" value="Nucleic acid-binding proteins"/>
    <property type="match status" value="1"/>
</dbReference>
<gene>
    <name evidence="6" type="primary">ruvA</name>
    <name evidence="8" type="ORF">C095_05500</name>
</gene>
<dbReference type="SMART" id="SM00278">
    <property type="entry name" value="HhH1"/>
    <property type="match status" value="2"/>
</dbReference>
<dbReference type="GO" id="GO:0006281">
    <property type="term" value="P:DNA repair"/>
    <property type="evidence" value="ECO:0007669"/>
    <property type="project" value="UniProtKB-UniRule"/>
</dbReference>
<dbReference type="GO" id="GO:0000400">
    <property type="term" value="F:four-way junction DNA binding"/>
    <property type="evidence" value="ECO:0007669"/>
    <property type="project" value="UniProtKB-UniRule"/>
</dbReference>
<dbReference type="Proteomes" id="UP000031184">
    <property type="component" value="Unassembled WGS sequence"/>
</dbReference>
<dbReference type="InterPro" id="IPR003583">
    <property type="entry name" value="Hlx-hairpin-Hlx_DNA-bd_motif"/>
</dbReference>
<keyword evidence="8" id="KW-0347">Helicase</keyword>
<dbReference type="RefSeq" id="WP_027132204.1">
    <property type="nucleotide sequence ID" value="NZ_AOJP01000006.1"/>
</dbReference>
<organism evidence="8 9">
    <name type="scientific">Fusobacterium necrophorum subsp. funduliforme B35</name>
    <dbReference type="NCBI Taxonomy" id="1226633"/>
    <lineage>
        <taxon>Bacteria</taxon>
        <taxon>Fusobacteriati</taxon>
        <taxon>Fusobacteriota</taxon>
        <taxon>Fusobacteriia</taxon>
        <taxon>Fusobacteriales</taxon>
        <taxon>Fusobacteriaceae</taxon>
        <taxon>Fusobacterium</taxon>
    </lineage>
</organism>
<reference evidence="8 9" key="1">
    <citation type="submission" date="2013-08" db="EMBL/GenBank/DDBJ databases">
        <title>An opportunistic ruminal bacterium that causes liver abscesses in cattle.</title>
        <authorList>
            <person name="Benahmed F.H."/>
            <person name="Rasmussen M."/>
            <person name="Harbottle H."/>
            <person name="Soppet D."/>
            <person name="Nagaraja T.G."/>
            <person name="Davidson M."/>
        </authorList>
    </citation>
    <scope>NUCLEOTIDE SEQUENCE [LARGE SCALE GENOMIC DNA]</scope>
    <source>
        <strain evidence="8 9">B35</strain>
    </source>
</reference>
<keyword evidence="8" id="KW-0547">Nucleotide-binding</keyword>
<sequence length="195" mass="22777">MFEYLEGIVSYKKPEYFALDVHGVAYRVYISLRMYEKIELGQEYQIYIYNHIREGEYKLIGFLEEKERKLFELLLSVKGIGISLALAALSTYSVEQLVAYIQEEKIARLKKIPKLGEKKAQQMILDIQSKVKHFGMEEKMEENSAVTWAEDIASALENLGYAKKEIEQLLQQETWVEYQSLEEAMKGILKKMKQS</sequence>
<dbReference type="GO" id="GO:0009379">
    <property type="term" value="C:Holliday junction helicase complex"/>
    <property type="evidence" value="ECO:0007669"/>
    <property type="project" value="InterPro"/>
</dbReference>
<comment type="function">
    <text evidence="6">The RuvA-RuvB-RuvC complex processes Holliday junction (HJ) DNA during genetic recombination and DNA repair, while the RuvA-RuvB complex plays an important role in the rescue of blocked DNA replication forks via replication fork reversal (RFR). RuvA specifically binds to HJ cruciform DNA, conferring on it an open structure. The RuvB hexamer acts as an ATP-dependent pump, pulling dsDNA into and through the RuvAB complex. HJ branch migration allows RuvC to scan DNA until it finds its consensus sequence, where it cleaves and resolves the cruciform DNA.</text>
</comment>
<dbReference type="NCBIfam" id="TIGR00084">
    <property type="entry name" value="ruvA"/>
    <property type="match status" value="1"/>
</dbReference>
<comment type="caution">
    <text evidence="8">The sequence shown here is derived from an EMBL/GenBank/DDBJ whole genome shotgun (WGS) entry which is preliminary data.</text>
</comment>
<feature type="region of interest" description="Domain III" evidence="6">
    <location>
        <begin position="144"/>
        <end position="195"/>
    </location>
</feature>
<dbReference type="PATRIC" id="fig|1226633.4.peg.1111"/>
<evidence type="ECO:0000256" key="1">
    <source>
        <dbReference type="ARBA" id="ARBA00022490"/>
    </source>
</evidence>
<dbReference type="Pfam" id="PF14520">
    <property type="entry name" value="HHH_5"/>
    <property type="match status" value="1"/>
</dbReference>
<evidence type="ECO:0000259" key="7">
    <source>
        <dbReference type="SMART" id="SM00278"/>
    </source>
</evidence>
<dbReference type="InterPro" id="IPR011114">
    <property type="entry name" value="RuvA_C"/>
</dbReference>
<keyword evidence="3 6" id="KW-0238">DNA-binding</keyword>
<accession>A0A017H4M0</accession>
<comment type="similarity">
    <text evidence="6">Belongs to the RuvA family.</text>
</comment>